<feature type="transmembrane region" description="Helical" evidence="6">
    <location>
        <begin position="414"/>
        <end position="434"/>
    </location>
</feature>
<keyword evidence="4 6" id="KW-1133">Transmembrane helix</keyword>
<dbReference type="AlphaFoldDB" id="A0A1Y1W2C4"/>
<keyword evidence="9" id="KW-1185">Reference proteome</keyword>
<feature type="transmembrane region" description="Helical" evidence="6">
    <location>
        <begin position="94"/>
        <end position="112"/>
    </location>
</feature>
<dbReference type="STRING" id="61395.A0A1Y1W2C4"/>
<evidence type="ECO:0000313" key="9">
    <source>
        <dbReference type="Proteomes" id="UP000193922"/>
    </source>
</evidence>
<dbReference type="GO" id="GO:0005886">
    <property type="term" value="C:plasma membrane"/>
    <property type="evidence" value="ECO:0007669"/>
    <property type="project" value="TreeGrafter"/>
</dbReference>
<evidence type="ECO:0000256" key="4">
    <source>
        <dbReference type="ARBA" id="ARBA00022989"/>
    </source>
</evidence>
<feature type="transmembrane region" description="Helical" evidence="6">
    <location>
        <begin position="525"/>
        <end position="548"/>
    </location>
</feature>
<feature type="transmembrane region" description="Helical" evidence="6">
    <location>
        <begin position="56"/>
        <end position="82"/>
    </location>
</feature>
<feature type="transmembrane region" description="Helical" evidence="6">
    <location>
        <begin position="182"/>
        <end position="200"/>
    </location>
</feature>
<dbReference type="OrthoDB" id="2351791at2759"/>
<dbReference type="EMBL" id="MCFD01000012">
    <property type="protein sequence ID" value="ORX67691.1"/>
    <property type="molecule type" value="Genomic_DNA"/>
</dbReference>
<dbReference type="InterPro" id="IPR036259">
    <property type="entry name" value="MFS_trans_sf"/>
</dbReference>
<name>A0A1Y1W2C4_9FUNG</name>
<dbReference type="Pfam" id="PF07690">
    <property type="entry name" value="MFS_1"/>
    <property type="match status" value="1"/>
</dbReference>
<feature type="domain" description="Major facilitator superfamily (MFS) profile" evidence="7">
    <location>
        <begin position="59"/>
        <end position="548"/>
    </location>
</feature>
<accession>A0A1Y1W2C4</accession>
<sequence>MEAVPDISEQPISEKALEAGAGVESHSYEAGSGSPVTANEPAGGDLASYTFSKKQIAYTMVGIGMLFFIAALDATIMASIYVPIASDFGALGQAVWIITTYMLSSTVVQAIIGKISDVLGRVETTLTSTTIFLIGSVLCGASQSMNMLIASRTIQGIGGGGILGLSVVLMGDIVSERERGKYIGVISGTLGIATVVGPVMGGGIIEHASWRIVFWINIPICIISMALIFFTLKLPKTKGRFKEKIKRIDFIGCVLFAIGMVPILLGLSWGGQQYEWTSAQVLACLICGFVILLVFGYVEYRFVADPIIPIRLLGNHNVFSGLVASLATGAILYGIANIIPTWELAVKHASTISGGLHLIPSAVGYALGAPFTGVYMAKLGRYLAPLRVGAVLAAAGASLLLLYKTSTGMAERIIYLFLAGLGLGFISQPSLLVCQASVEGKHMATVSASHAFIRTLGGILATSIMTSILDSHIKSGITGLMYEFPTHASDIASTLVDQRNIYSNTIPHDIQTRITRLWADSMHSAFFVFAAISGIILISCFAITHVVLGEERKKTIE</sequence>
<dbReference type="GO" id="GO:0022857">
    <property type="term" value="F:transmembrane transporter activity"/>
    <property type="evidence" value="ECO:0007669"/>
    <property type="project" value="InterPro"/>
</dbReference>
<comment type="subcellular location">
    <subcellularLocation>
        <location evidence="1">Endomembrane system</location>
        <topology evidence="1">Multi-pass membrane protein</topology>
    </subcellularLocation>
</comment>
<feature type="transmembrane region" description="Helical" evidence="6">
    <location>
        <begin position="124"/>
        <end position="143"/>
    </location>
</feature>
<dbReference type="SUPFAM" id="SSF103473">
    <property type="entry name" value="MFS general substrate transporter"/>
    <property type="match status" value="1"/>
</dbReference>
<dbReference type="PROSITE" id="PS50850">
    <property type="entry name" value="MFS"/>
    <property type="match status" value="1"/>
</dbReference>
<keyword evidence="2" id="KW-0813">Transport</keyword>
<feature type="transmembrane region" description="Helical" evidence="6">
    <location>
        <begin position="250"/>
        <end position="270"/>
    </location>
</feature>
<feature type="transmembrane region" description="Helical" evidence="6">
    <location>
        <begin position="318"/>
        <end position="336"/>
    </location>
</feature>
<evidence type="ECO:0000256" key="1">
    <source>
        <dbReference type="ARBA" id="ARBA00004127"/>
    </source>
</evidence>
<evidence type="ECO:0000256" key="3">
    <source>
        <dbReference type="ARBA" id="ARBA00022692"/>
    </source>
</evidence>
<keyword evidence="5 6" id="KW-0472">Membrane</keyword>
<dbReference type="PANTHER" id="PTHR23501">
    <property type="entry name" value="MAJOR FACILITATOR SUPERFAMILY"/>
    <property type="match status" value="1"/>
</dbReference>
<dbReference type="GO" id="GO:0012505">
    <property type="term" value="C:endomembrane system"/>
    <property type="evidence" value="ECO:0007669"/>
    <property type="project" value="UniProtKB-SubCell"/>
</dbReference>
<dbReference type="InterPro" id="IPR020846">
    <property type="entry name" value="MFS_dom"/>
</dbReference>
<gene>
    <name evidence="8" type="ORF">DL89DRAFT_225571</name>
</gene>
<keyword evidence="3 6" id="KW-0812">Transmembrane</keyword>
<feature type="transmembrane region" description="Helical" evidence="6">
    <location>
        <begin position="446"/>
        <end position="469"/>
    </location>
</feature>
<dbReference type="RefSeq" id="XP_040741578.1">
    <property type="nucleotide sequence ID" value="XM_040884762.1"/>
</dbReference>
<dbReference type="PANTHER" id="PTHR23501:SF191">
    <property type="entry name" value="VACUOLAR BASIC AMINO ACID TRANSPORTER 4"/>
    <property type="match status" value="1"/>
</dbReference>
<dbReference type="GeneID" id="63801410"/>
<dbReference type="Gene3D" id="1.20.1250.20">
    <property type="entry name" value="MFS general substrate transporter like domains"/>
    <property type="match status" value="1"/>
</dbReference>
<proteinExistence type="predicted"/>
<reference evidence="8 9" key="1">
    <citation type="submission" date="2016-07" db="EMBL/GenBank/DDBJ databases">
        <title>Pervasive Adenine N6-methylation of Active Genes in Fungi.</title>
        <authorList>
            <consortium name="DOE Joint Genome Institute"/>
            <person name="Mondo S.J."/>
            <person name="Dannebaum R.O."/>
            <person name="Kuo R.C."/>
            <person name="Labutti K."/>
            <person name="Haridas S."/>
            <person name="Kuo A."/>
            <person name="Salamov A."/>
            <person name="Ahrendt S.R."/>
            <person name="Lipzen A."/>
            <person name="Sullivan W."/>
            <person name="Andreopoulos W.B."/>
            <person name="Clum A."/>
            <person name="Lindquist E."/>
            <person name="Daum C."/>
            <person name="Ramamoorthy G.K."/>
            <person name="Gryganskyi A."/>
            <person name="Culley D."/>
            <person name="Magnuson J.K."/>
            <person name="James T.Y."/>
            <person name="O'Malley M.A."/>
            <person name="Stajich J.E."/>
            <person name="Spatafora J.W."/>
            <person name="Visel A."/>
            <person name="Grigoriev I.V."/>
        </authorList>
    </citation>
    <scope>NUCLEOTIDE SEQUENCE [LARGE SCALE GENOMIC DNA]</scope>
    <source>
        <strain evidence="8 9">ATCC 12442</strain>
    </source>
</reference>
<feature type="transmembrane region" description="Helical" evidence="6">
    <location>
        <begin position="356"/>
        <end position="377"/>
    </location>
</feature>
<organism evidence="8 9">
    <name type="scientific">Linderina pennispora</name>
    <dbReference type="NCBI Taxonomy" id="61395"/>
    <lineage>
        <taxon>Eukaryota</taxon>
        <taxon>Fungi</taxon>
        <taxon>Fungi incertae sedis</taxon>
        <taxon>Zoopagomycota</taxon>
        <taxon>Kickxellomycotina</taxon>
        <taxon>Kickxellomycetes</taxon>
        <taxon>Kickxellales</taxon>
        <taxon>Kickxellaceae</taxon>
        <taxon>Linderina</taxon>
    </lineage>
</organism>
<feature type="transmembrane region" description="Helical" evidence="6">
    <location>
        <begin position="384"/>
        <end position="402"/>
    </location>
</feature>
<evidence type="ECO:0000256" key="6">
    <source>
        <dbReference type="SAM" id="Phobius"/>
    </source>
</evidence>
<dbReference type="InterPro" id="IPR011701">
    <property type="entry name" value="MFS"/>
</dbReference>
<protein>
    <submittedName>
        <fullName evidence="8">MFS general substrate transporter</fullName>
    </submittedName>
</protein>
<dbReference type="Gene3D" id="1.20.1720.10">
    <property type="entry name" value="Multidrug resistance protein D"/>
    <property type="match status" value="1"/>
</dbReference>
<evidence type="ECO:0000259" key="7">
    <source>
        <dbReference type="PROSITE" id="PS50850"/>
    </source>
</evidence>
<comment type="caution">
    <text evidence="8">The sequence shown here is derived from an EMBL/GenBank/DDBJ whole genome shotgun (WGS) entry which is preliminary data.</text>
</comment>
<evidence type="ECO:0000256" key="5">
    <source>
        <dbReference type="ARBA" id="ARBA00023136"/>
    </source>
</evidence>
<evidence type="ECO:0000313" key="8">
    <source>
        <dbReference type="EMBL" id="ORX67691.1"/>
    </source>
</evidence>
<feature type="transmembrane region" description="Helical" evidence="6">
    <location>
        <begin position="149"/>
        <end position="170"/>
    </location>
</feature>
<feature type="transmembrane region" description="Helical" evidence="6">
    <location>
        <begin position="276"/>
        <end position="298"/>
    </location>
</feature>
<dbReference type="Proteomes" id="UP000193922">
    <property type="component" value="Unassembled WGS sequence"/>
</dbReference>
<evidence type="ECO:0000256" key="2">
    <source>
        <dbReference type="ARBA" id="ARBA00022448"/>
    </source>
</evidence>
<feature type="transmembrane region" description="Helical" evidence="6">
    <location>
        <begin position="212"/>
        <end position="230"/>
    </location>
</feature>